<organism evidence="1 2">
    <name type="scientific">Agromyces binzhouensis</name>
    <dbReference type="NCBI Taxonomy" id="1817495"/>
    <lineage>
        <taxon>Bacteria</taxon>
        <taxon>Bacillati</taxon>
        <taxon>Actinomycetota</taxon>
        <taxon>Actinomycetes</taxon>
        <taxon>Micrococcales</taxon>
        <taxon>Microbacteriaceae</taxon>
        <taxon>Agromyces</taxon>
    </lineage>
</organism>
<evidence type="ECO:0000313" key="2">
    <source>
        <dbReference type="Proteomes" id="UP000292881"/>
    </source>
</evidence>
<reference evidence="1 2" key="1">
    <citation type="submission" date="2019-01" db="EMBL/GenBank/DDBJ databases">
        <authorList>
            <person name="Li J."/>
        </authorList>
    </citation>
    <scope>NUCLEOTIDE SEQUENCE [LARGE SCALE GENOMIC DNA]</scope>
    <source>
        <strain evidence="1 2">CGMCC 4.7180</strain>
    </source>
</reference>
<proteinExistence type="predicted"/>
<accession>A0A4V1QTG8</accession>
<dbReference type="EMBL" id="SDPL01000002">
    <property type="protein sequence ID" value="RXZ51843.1"/>
    <property type="molecule type" value="Genomic_DNA"/>
</dbReference>
<evidence type="ECO:0000313" key="1">
    <source>
        <dbReference type="EMBL" id="RXZ51843.1"/>
    </source>
</evidence>
<dbReference type="Proteomes" id="UP000292881">
    <property type="component" value="Unassembled WGS sequence"/>
</dbReference>
<dbReference type="AlphaFoldDB" id="A0A4V1QTG8"/>
<protein>
    <submittedName>
        <fullName evidence="1">Uncharacterized protein</fullName>
    </submittedName>
</protein>
<gene>
    <name evidence="1" type="ORF">ESO86_00380</name>
</gene>
<sequence>MTTDAVSQVEINRAEAAAFFDRMERMPVHKFKHIAREAVLDHNLLAVMREMVAWCKPVQAARTEREIRQAAEREAEQQRRARMAAHFDANRRKYVHASTLAMMPAPLIAADQHTTKRIAQRRHAARAWAARVAEHPEEVLARHAEHLPFTQWAIVHPGYGLVQPEHPIWATIVGRDERVARARRHQELRRAQRTQIRPVGMTLHTAMRIATAVLEDNGGTFPKPQLLPDFT</sequence>
<name>A0A4V1QTG8_9MICO</name>
<keyword evidence="2" id="KW-1185">Reference proteome</keyword>
<comment type="caution">
    <text evidence="1">The sequence shown here is derived from an EMBL/GenBank/DDBJ whole genome shotgun (WGS) entry which is preliminary data.</text>
</comment>